<dbReference type="RefSeq" id="WP_114982829.1">
    <property type="nucleotide sequence ID" value="NZ_CP027806.1"/>
</dbReference>
<keyword evidence="1" id="KW-0472">Membrane</keyword>
<gene>
    <name evidence="3" type="ORF">CYPRO_0272</name>
</gene>
<proteinExistence type="predicted"/>
<feature type="transmembrane region" description="Helical" evidence="1">
    <location>
        <begin position="113"/>
        <end position="137"/>
    </location>
</feature>
<evidence type="ECO:0000313" key="4">
    <source>
        <dbReference type="Proteomes" id="UP000254808"/>
    </source>
</evidence>
<dbReference type="AlphaFoldDB" id="A0A345UGF8"/>
<dbReference type="OrthoDB" id="9808690at2"/>
<dbReference type="KEGG" id="cprv:CYPRO_0272"/>
<protein>
    <recommendedName>
        <fullName evidence="2">DUF1648 domain-containing protein</fullName>
    </recommendedName>
</protein>
<dbReference type="Pfam" id="PF07853">
    <property type="entry name" value="DUF1648"/>
    <property type="match status" value="1"/>
</dbReference>
<dbReference type="EMBL" id="CP027806">
    <property type="protein sequence ID" value="AXI99559.1"/>
    <property type="molecule type" value="Genomic_DNA"/>
</dbReference>
<feature type="transmembrane region" description="Helical" evidence="1">
    <location>
        <begin position="143"/>
        <end position="162"/>
    </location>
</feature>
<dbReference type="InterPro" id="IPR012867">
    <property type="entry name" value="DUF1648"/>
</dbReference>
<accession>A0A345UGF8</accession>
<feature type="transmembrane region" description="Helical" evidence="1">
    <location>
        <begin position="20"/>
        <end position="43"/>
    </location>
</feature>
<evidence type="ECO:0000256" key="1">
    <source>
        <dbReference type="SAM" id="Phobius"/>
    </source>
</evidence>
<organism evidence="3 4">
    <name type="scientific">Cyclonatronum proteinivorum</name>
    <dbReference type="NCBI Taxonomy" id="1457365"/>
    <lineage>
        <taxon>Bacteria</taxon>
        <taxon>Pseudomonadati</taxon>
        <taxon>Balneolota</taxon>
        <taxon>Balneolia</taxon>
        <taxon>Balneolales</taxon>
        <taxon>Cyclonatronaceae</taxon>
        <taxon>Cyclonatronum</taxon>
    </lineage>
</organism>
<name>A0A345UGF8_9BACT</name>
<dbReference type="Proteomes" id="UP000254808">
    <property type="component" value="Chromosome"/>
</dbReference>
<evidence type="ECO:0000259" key="2">
    <source>
        <dbReference type="Pfam" id="PF07853"/>
    </source>
</evidence>
<feature type="domain" description="DUF1648" evidence="2">
    <location>
        <begin position="27"/>
        <end position="71"/>
    </location>
</feature>
<keyword evidence="1" id="KW-0812">Transmembrane</keyword>
<reference evidence="3 4" key="1">
    <citation type="submission" date="2018-03" db="EMBL/GenBank/DDBJ databases">
        <title>Phenotypic and genomic properties of Cyclonatronum proteinivorum gen. nov., sp. nov., a haloalkaliphilic bacteroidete from soda lakes possessing Na+-translocating rhodopsin.</title>
        <authorList>
            <person name="Toshchakov S.V."/>
            <person name="Korzhenkov A."/>
            <person name="Samarov N.I."/>
            <person name="Kublanov I.V."/>
            <person name="Muntyan M.S."/>
            <person name="Sorokin D.Y."/>
        </authorList>
    </citation>
    <scope>NUCLEOTIDE SEQUENCE [LARGE SCALE GENOMIC DNA]</scope>
    <source>
        <strain evidence="3 4">Omega</strain>
    </source>
</reference>
<evidence type="ECO:0000313" key="3">
    <source>
        <dbReference type="EMBL" id="AXI99559.1"/>
    </source>
</evidence>
<keyword evidence="4" id="KW-1185">Reference proteome</keyword>
<keyword evidence="1" id="KW-1133">Transmembrane helix</keyword>
<sequence length="170" mass="19480">MTRSKPPKLKLSPEPFDQLLDRLGLIITVTYSLMVLISISVLPEQVPQHFNLSGEVTATGSRYLLLILPLFGSLTFIMLYFLNKAPHTFNYTVTITEENAEHEYRKATRMIRWINLICALIFGFVSFSVISTGLGFTTGLNSFVMYFLMVSLFGVIGYYLIYDRIHKNRH</sequence>
<feature type="transmembrane region" description="Helical" evidence="1">
    <location>
        <begin position="63"/>
        <end position="82"/>
    </location>
</feature>